<dbReference type="PATRIC" id="fig|1308866.3.peg.2012"/>
<dbReference type="STRING" id="1308866.J416_09916"/>
<evidence type="ECO:0000259" key="1">
    <source>
        <dbReference type="Pfam" id="PF13799"/>
    </source>
</evidence>
<dbReference type="EMBL" id="APML01000036">
    <property type="protein sequence ID" value="ENH96611.1"/>
    <property type="molecule type" value="Genomic_DNA"/>
</dbReference>
<dbReference type="AlphaFoldDB" id="N4WU30"/>
<accession>N4WU30</accession>
<dbReference type="InterPro" id="IPR025237">
    <property type="entry name" value="DUF4183"/>
</dbReference>
<dbReference type="Proteomes" id="UP000012283">
    <property type="component" value="Unassembled WGS sequence"/>
</dbReference>
<evidence type="ECO:0000313" key="2">
    <source>
        <dbReference type="EMBL" id="ENH96611.1"/>
    </source>
</evidence>
<feature type="domain" description="DUF4183" evidence="1">
    <location>
        <begin position="34"/>
        <end position="104"/>
    </location>
</feature>
<evidence type="ECO:0000313" key="3">
    <source>
        <dbReference type="Proteomes" id="UP000012283"/>
    </source>
</evidence>
<dbReference type="OrthoDB" id="2455205at2"/>
<keyword evidence="3" id="KW-1185">Reference proteome</keyword>
<dbReference type="eggNOG" id="ENOG50337C9">
    <property type="taxonomic scope" value="Bacteria"/>
</dbReference>
<gene>
    <name evidence="2" type="ORF">J416_09916</name>
</gene>
<name>N4WU30_9BACI</name>
<proteinExistence type="predicted"/>
<keyword evidence="2" id="KW-0176">Collagen</keyword>
<sequence>MKKSQPYLSLPTISTPTMKHMKLPKNVEILTFVTTSDGEKREYDAEDHHLSESIELFDVEEVSYMLLFVNGMLQPSTHYTVAQGKLVFLTDDVPEKNVPIILQMVKVR</sequence>
<reference evidence="2 3" key="1">
    <citation type="submission" date="2013-03" db="EMBL/GenBank/DDBJ databases">
        <title>Draft genome sequence of Gracibacillus halophilus YIM-C55.5, a moderately halophilic and thermophilic organism from the Xiaochaidamu salt lake.</title>
        <authorList>
            <person name="Sugumar T."/>
            <person name="Polireddy D.R."/>
            <person name="Antony A."/>
            <person name="Madhava Y.R."/>
            <person name="Sivakumar N."/>
        </authorList>
    </citation>
    <scope>NUCLEOTIDE SEQUENCE [LARGE SCALE GENOMIC DNA]</scope>
    <source>
        <strain evidence="2 3">YIM-C55.5</strain>
    </source>
</reference>
<organism evidence="2 3">
    <name type="scientific">Gracilibacillus halophilus YIM-C55.5</name>
    <dbReference type="NCBI Taxonomy" id="1308866"/>
    <lineage>
        <taxon>Bacteria</taxon>
        <taxon>Bacillati</taxon>
        <taxon>Bacillota</taxon>
        <taxon>Bacilli</taxon>
        <taxon>Bacillales</taxon>
        <taxon>Bacillaceae</taxon>
        <taxon>Gracilibacillus</taxon>
    </lineage>
</organism>
<dbReference type="RefSeq" id="WP_003469404.1">
    <property type="nucleotide sequence ID" value="NZ_APML01000036.1"/>
</dbReference>
<protein>
    <submittedName>
        <fullName evidence="2">Collagen-like protein</fullName>
    </submittedName>
</protein>
<comment type="caution">
    <text evidence="2">The sequence shown here is derived from an EMBL/GenBank/DDBJ whole genome shotgun (WGS) entry which is preliminary data.</text>
</comment>
<dbReference type="Pfam" id="PF13799">
    <property type="entry name" value="DUF4183"/>
    <property type="match status" value="1"/>
</dbReference>